<dbReference type="Proteomes" id="UP001266305">
    <property type="component" value="Unassembled WGS sequence"/>
</dbReference>
<comment type="caution">
    <text evidence="1">The sequence shown here is derived from an EMBL/GenBank/DDBJ whole genome shotgun (WGS) entry which is preliminary data.</text>
</comment>
<dbReference type="EMBL" id="JASSZA010000003">
    <property type="protein sequence ID" value="KAK2116249.1"/>
    <property type="molecule type" value="Genomic_DNA"/>
</dbReference>
<name>A0ABQ9W3P3_SAGOE</name>
<evidence type="ECO:0000313" key="2">
    <source>
        <dbReference type="Proteomes" id="UP001266305"/>
    </source>
</evidence>
<protein>
    <submittedName>
        <fullName evidence="1">Uncharacterized protein</fullName>
    </submittedName>
</protein>
<evidence type="ECO:0000313" key="1">
    <source>
        <dbReference type="EMBL" id="KAK2116249.1"/>
    </source>
</evidence>
<keyword evidence="2" id="KW-1185">Reference proteome</keyword>
<dbReference type="PANTHER" id="PTHR12505">
    <property type="entry name" value="PHD FINGER TRANSCRIPTION FACTOR"/>
    <property type="match status" value="1"/>
</dbReference>
<dbReference type="InterPro" id="IPR052429">
    <property type="entry name" value="BAH_domain_protein"/>
</dbReference>
<gene>
    <name evidence="1" type="ORF">P7K49_006875</name>
</gene>
<reference evidence="1 2" key="1">
    <citation type="submission" date="2023-05" db="EMBL/GenBank/DDBJ databases">
        <title>B98-5 Cell Line De Novo Hybrid Assembly: An Optical Mapping Approach.</title>
        <authorList>
            <person name="Kananen K."/>
            <person name="Auerbach J.A."/>
            <person name="Kautto E."/>
            <person name="Blachly J.S."/>
        </authorList>
    </citation>
    <scope>NUCLEOTIDE SEQUENCE [LARGE SCALE GENOMIC DNA]</scope>
    <source>
        <strain evidence="1">B95-8</strain>
        <tissue evidence="1">Cell line</tissue>
    </source>
</reference>
<proteinExistence type="predicted"/>
<accession>A0ABQ9W3P3</accession>
<organism evidence="1 2">
    <name type="scientific">Saguinus oedipus</name>
    <name type="common">Cotton-top tamarin</name>
    <name type="synonym">Oedipomidas oedipus</name>
    <dbReference type="NCBI Taxonomy" id="9490"/>
    <lineage>
        <taxon>Eukaryota</taxon>
        <taxon>Metazoa</taxon>
        <taxon>Chordata</taxon>
        <taxon>Craniata</taxon>
        <taxon>Vertebrata</taxon>
        <taxon>Euteleostomi</taxon>
        <taxon>Mammalia</taxon>
        <taxon>Eutheria</taxon>
        <taxon>Euarchontoglires</taxon>
        <taxon>Primates</taxon>
        <taxon>Haplorrhini</taxon>
        <taxon>Platyrrhini</taxon>
        <taxon>Cebidae</taxon>
        <taxon>Callitrichinae</taxon>
        <taxon>Saguinus</taxon>
    </lineage>
</organism>
<dbReference type="PANTHER" id="PTHR12505:SF21">
    <property type="entry name" value="TRINUCLEOTIDE REPEAT-CONTAINING GENE 18 PROTEIN"/>
    <property type="match status" value="1"/>
</dbReference>
<sequence>MAAMKAKVIQKLETMSKPPTYIYLPPQLSPCHLPPCQPPRISSSRRRALRMWSRRKTWRRKPPAPSRPLFSDIPPRYQFQALSLCYGRPCPFLLEPTVATDADSLAPDVPLLADGPKHLSLSSEGKSIHLTPCKIPKLLWEGPEEEQLAEREVKVEVENMDEGPTELPPLESRLPQHAVEPCRQLRRGLKHGEPCTASLDLGTQLTPETLVEAKEELVGVPVVVPIVEAVPEEVLQEGTVPEPGAPEAVPVPGSTCSLEETSSDQFLPSLEDPLAGMNSLAVAAELPKARPLPSPELPAQHTLLSEIAEQELERRNQEVGGVERALVTRPSLESLLEAGSNMPWEALDGPVADLLKKAWLPPELKPSKKYSWMCKKEERRYAMKSSLEDRDALELDFWMRLTEAQHQYKEEQH</sequence>